<dbReference type="Pfam" id="PF00535">
    <property type="entry name" value="Glycos_transf_2"/>
    <property type="match status" value="1"/>
</dbReference>
<dbReference type="PANTHER" id="PTHR43685:SF2">
    <property type="entry name" value="GLYCOSYLTRANSFERASE 2-LIKE DOMAIN-CONTAINING PROTEIN"/>
    <property type="match status" value="1"/>
</dbReference>
<protein>
    <submittedName>
        <fullName evidence="2">Glycosyltransferase</fullName>
    </submittedName>
</protein>
<dbReference type="InterPro" id="IPR029044">
    <property type="entry name" value="Nucleotide-diphossugar_trans"/>
</dbReference>
<feature type="domain" description="Glycosyltransferase 2-like" evidence="1">
    <location>
        <begin position="12"/>
        <end position="140"/>
    </location>
</feature>
<sequence length="317" mass="35370">MKRTNLSSIGISVGITVKNDKGIVDTIGSILHQLRLPDEIVIVDAFSTDGTKEAIEETIAYYEYFEIPFFLIQKEGNIAVGRNEIINRSSFEYVAMTDSDCITDYKWLYELEKSVLSDKTIDVVGGSAGIFGDGVLSDIKEHNPAFVEINGVKIDYAHQTRNVLLKKDTIKNLGGFNPEYILFEDMDMMYRIAKSGGNIVYNPKARIYHRNSPNIERYMTKILNNAIWSAKFAIDHPDTFGGESNVGNMVGKALVEGLTGVMMVVAGTLIDKTDIYNPIDRLFYGLIGIIEGVINELAFPIDQTSRLLQMLASLIDR</sequence>
<gene>
    <name evidence="2" type="ORF">EF806_02715</name>
</gene>
<dbReference type="EMBL" id="RXIF01000004">
    <property type="protein sequence ID" value="RZN64973.1"/>
    <property type="molecule type" value="Genomic_DNA"/>
</dbReference>
<evidence type="ECO:0000313" key="2">
    <source>
        <dbReference type="EMBL" id="RZN64973.1"/>
    </source>
</evidence>
<dbReference type="Gene3D" id="3.90.550.10">
    <property type="entry name" value="Spore Coat Polysaccharide Biosynthesis Protein SpsA, Chain A"/>
    <property type="match status" value="1"/>
</dbReference>
<dbReference type="InterPro" id="IPR050834">
    <property type="entry name" value="Glycosyltransf_2"/>
</dbReference>
<keyword evidence="2" id="KW-0808">Transferase</keyword>
<dbReference type="AlphaFoldDB" id="A0A520KSS3"/>
<name>A0A520KSS3_METT2</name>
<comment type="caution">
    <text evidence="2">The sequence shown here is derived from an EMBL/GenBank/DDBJ whole genome shotgun (WGS) entry which is preliminary data.</text>
</comment>
<dbReference type="SUPFAM" id="SSF53448">
    <property type="entry name" value="Nucleotide-diphospho-sugar transferases"/>
    <property type="match status" value="1"/>
</dbReference>
<evidence type="ECO:0000313" key="3">
    <source>
        <dbReference type="Proteomes" id="UP000317158"/>
    </source>
</evidence>
<dbReference type="InterPro" id="IPR001173">
    <property type="entry name" value="Glyco_trans_2-like"/>
</dbReference>
<organism evidence="2 3">
    <name type="scientific">Methanoliparum thermophilum</name>
    <dbReference type="NCBI Taxonomy" id="2491083"/>
    <lineage>
        <taxon>Archaea</taxon>
        <taxon>Methanobacteriati</taxon>
        <taxon>Methanobacteriota</taxon>
        <taxon>Candidatus Methanoliparia</taxon>
        <taxon>Candidatus Methanoliparales</taxon>
        <taxon>Candidatus Methanoliparaceae</taxon>
        <taxon>Candidatus Methanoliparum</taxon>
    </lineage>
</organism>
<reference evidence="2 3" key="1">
    <citation type="journal article" date="2019" name="Nat. Microbiol.">
        <title>Wide diversity of methane and short-chain alkane metabolisms in uncultured archaea.</title>
        <authorList>
            <person name="Borrel G."/>
            <person name="Adam P.S."/>
            <person name="McKay L.J."/>
            <person name="Chen L.X."/>
            <person name="Sierra-Garcia I.N."/>
            <person name="Sieber C.M."/>
            <person name="Letourneur Q."/>
            <person name="Ghozlane A."/>
            <person name="Andersen G.L."/>
            <person name="Li W.J."/>
            <person name="Hallam S.J."/>
            <person name="Muyzer G."/>
            <person name="de Oliveira V.M."/>
            <person name="Inskeep W.P."/>
            <person name="Banfield J.F."/>
            <person name="Gribaldo S."/>
        </authorList>
    </citation>
    <scope>NUCLEOTIDE SEQUENCE [LARGE SCALE GENOMIC DNA]</scope>
    <source>
        <strain evidence="2">NM1a</strain>
    </source>
</reference>
<dbReference type="GO" id="GO:0016740">
    <property type="term" value="F:transferase activity"/>
    <property type="evidence" value="ECO:0007669"/>
    <property type="project" value="UniProtKB-KW"/>
</dbReference>
<accession>A0A520KSS3</accession>
<proteinExistence type="predicted"/>
<dbReference type="PANTHER" id="PTHR43685">
    <property type="entry name" value="GLYCOSYLTRANSFERASE"/>
    <property type="match status" value="1"/>
</dbReference>
<evidence type="ECO:0000259" key="1">
    <source>
        <dbReference type="Pfam" id="PF00535"/>
    </source>
</evidence>
<dbReference type="Proteomes" id="UP000317158">
    <property type="component" value="Unassembled WGS sequence"/>
</dbReference>